<dbReference type="InterPro" id="IPR036388">
    <property type="entry name" value="WH-like_DNA-bd_sf"/>
</dbReference>
<keyword evidence="1" id="KW-0805">Transcription regulation</keyword>
<dbReference type="InterPro" id="IPR001034">
    <property type="entry name" value="DeoR_HTH"/>
</dbReference>
<keyword evidence="2" id="KW-0238">DNA-binding</keyword>
<organism evidence="6 7">
    <name type="scientific">Streptomyces zinciresistens K42</name>
    <dbReference type="NCBI Taxonomy" id="700597"/>
    <lineage>
        <taxon>Bacteria</taxon>
        <taxon>Bacillati</taxon>
        <taxon>Actinomycetota</taxon>
        <taxon>Actinomycetes</taxon>
        <taxon>Kitasatosporales</taxon>
        <taxon>Streptomycetaceae</taxon>
        <taxon>Streptomyces</taxon>
    </lineage>
</organism>
<dbReference type="AlphaFoldDB" id="G2GB23"/>
<dbReference type="PROSITE" id="PS51000">
    <property type="entry name" value="HTH_DEOR_2"/>
    <property type="match status" value="1"/>
</dbReference>
<evidence type="ECO:0000256" key="4">
    <source>
        <dbReference type="SAM" id="MobiDB-lite"/>
    </source>
</evidence>
<evidence type="ECO:0000256" key="2">
    <source>
        <dbReference type="ARBA" id="ARBA00023125"/>
    </source>
</evidence>
<dbReference type="InterPro" id="IPR037171">
    <property type="entry name" value="NagB/RpiA_transferase-like"/>
</dbReference>
<name>G2GB23_9ACTN</name>
<dbReference type="Gene3D" id="1.10.10.10">
    <property type="entry name" value="Winged helix-like DNA-binding domain superfamily/Winged helix DNA-binding domain"/>
    <property type="match status" value="1"/>
</dbReference>
<protein>
    <submittedName>
        <fullName evidence="6">Transcriptional regulator</fullName>
    </submittedName>
</protein>
<keyword evidence="3" id="KW-0804">Transcription</keyword>
<dbReference type="InterPro" id="IPR014036">
    <property type="entry name" value="DeoR-like_C"/>
</dbReference>
<dbReference type="PATRIC" id="fig|700597.3.peg.2643"/>
<dbReference type="PROSITE" id="PS00894">
    <property type="entry name" value="HTH_DEOR_1"/>
    <property type="match status" value="1"/>
</dbReference>
<dbReference type="SMART" id="SM01134">
    <property type="entry name" value="DeoRC"/>
    <property type="match status" value="1"/>
</dbReference>
<dbReference type="GO" id="GO:0003677">
    <property type="term" value="F:DNA binding"/>
    <property type="evidence" value="ECO:0007669"/>
    <property type="project" value="UniProtKB-KW"/>
</dbReference>
<dbReference type="PANTHER" id="PTHR30363:SF58">
    <property type="entry name" value="REGULATORY PROTEIN, DEOR FAMILY"/>
    <property type="match status" value="1"/>
</dbReference>
<evidence type="ECO:0000256" key="3">
    <source>
        <dbReference type="ARBA" id="ARBA00023163"/>
    </source>
</evidence>
<evidence type="ECO:0000313" key="7">
    <source>
        <dbReference type="Proteomes" id="UP000004217"/>
    </source>
</evidence>
<gene>
    <name evidence="6" type="ORF">SZN_13482</name>
</gene>
<dbReference type="SUPFAM" id="SSF100950">
    <property type="entry name" value="NagB/RpiA/CoA transferase-like"/>
    <property type="match status" value="1"/>
</dbReference>
<evidence type="ECO:0000259" key="5">
    <source>
        <dbReference type="PROSITE" id="PS51000"/>
    </source>
</evidence>
<keyword evidence="7" id="KW-1185">Reference proteome</keyword>
<dbReference type="PRINTS" id="PR00037">
    <property type="entry name" value="HTHLACR"/>
</dbReference>
<evidence type="ECO:0000313" key="6">
    <source>
        <dbReference type="EMBL" id="EGX59315.1"/>
    </source>
</evidence>
<proteinExistence type="predicted"/>
<feature type="domain" description="HTH deoR-type" evidence="5">
    <location>
        <begin position="8"/>
        <end position="63"/>
    </location>
</feature>
<evidence type="ECO:0000256" key="1">
    <source>
        <dbReference type="ARBA" id="ARBA00023015"/>
    </source>
</evidence>
<dbReference type="EMBL" id="AGBF01000033">
    <property type="protein sequence ID" value="EGX59315.1"/>
    <property type="molecule type" value="Genomic_DNA"/>
</dbReference>
<dbReference type="SMART" id="SM00420">
    <property type="entry name" value="HTH_DEOR"/>
    <property type="match status" value="1"/>
</dbReference>
<dbReference type="Proteomes" id="UP000004217">
    <property type="component" value="Unassembled WGS sequence"/>
</dbReference>
<comment type="caution">
    <text evidence="6">The sequence shown here is derived from an EMBL/GenBank/DDBJ whole genome shotgun (WGS) entry which is preliminary data.</text>
</comment>
<dbReference type="SUPFAM" id="SSF46785">
    <property type="entry name" value="Winged helix' DNA-binding domain"/>
    <property type="match status" value="1"/>
</dbReference>
<sequence length="289" mass="31187">MNHAQQGPAARRAAMAERVLADGTATAAGLAERFGVSLMTVHRDLDELERQGIVRKFRGGVTAQPSGVFESNVQYRLKTMRAEKAAVAERALKLVEPGMAIMLDDSTSTLEMARALRLGEVTPLTVVTNFLEAINLLSDQRGIHLLALGGDYDPLHSSFLGVSCVEAVGQVRVDVCFTSTSAVRGGYAYHQEQHIVSVKRAMLDAAARNVLLVDHTKLARVALHRVVPLSRYDLLLVDDGASPQALRDLDEHQVAYEVCPRARDTEVIRRTPAGAPSATKGGDDRAGAV</sequence>
<accession>G2GB23</accession>
<dbReference type="GO" id="GO:0003700">
    <property type="term" value="F:DNA-binding transcription factor activity"/>
    <property type="evidence" value="ECO:0007669"/>
    <property type="project" value="InterPro"/>
</dbReference>
<reference evidence="6 7" key="1">
    <citation type="submission" date="2011-08" db="EMBL/GenBank/DDBJ databases">
        <authorList>
            <person name="Lin Y."/>
            <person name="Hao X."/>
            <person name="Johnstone L."/>
            <person name="Miller S.J."/>
            <person name="Wei G."/>
            <person name="Rensing C."/>
        </authorList>
    </citation>
    <scope>NUCLEOTIDE SEQUENCE [LARGE SCALE GENOMIC DNA]</scope>
    <source>
        <strain evidence="6 7">K42</strain>
    </source>
</reference>
<dbReference type="InterPro" id="IPR018356">
    <property type="entry name" value="Tscrpt_reg_HTH_DeoR_CS"/>
</dbReference>
<dbReference type="InterPro" id="IPR050313">
    <property type="entry name" value="Carb_Metab_HTH_regulators"/>
</dbReference>
<dbReference type="Pfam" id="PF00455">
    <property type="entry name" value="DeoRC"/>
    <property type="match status" value="1"/>
</dbReference>
<dbReference type="InterPro" id="IPR036390">
    <property type="entry name" value="WH_DNA-bd_sf"/>
</dbReference>
<dbReference type="PANTHER" id="PTHR30363">
    <property type="entry name" value="HTH-TYPE TRANSCRIPTIONAL REGULATOR SRLR-RELATED"/>
    <property type="match status" value="1"/>
</dbReference>
<feature type="region of interest" description="Disordered" evidence="4">
    <location>
        <begin position="270"/>
        <end position="289"/>
    </location>
</feature>
<dbReference type="Pfam" id="PF08220">
    <property type="entry name" value="HTH_DeoR"/>
    <property type="match status" value="1"/>
</dbReference>